<feature type="region of interest" description="Disordered" evidence="1">
    <location>
        <begin position="1"/>
        <end position="30"/>
    </location>
</feature>
<dbReference type="Proteomes" id="UP000294817">
    <property type="component" value="Unassembled WGS sequence"/>
</dbReference>
<accession>A0A4R8EM10</accession>
<proteinExistence type="predicted"/>
<keyword evidence="3" id="KW-1185">Reference proteome</keyword>
<name>A0A4R8EM10_9BACT</name>
<sequence>MALKVGDLAPDFKVKDQNGDELGFGKKFET</sequence>
<protein>
    <recommendedName>
        <fullName evidence="4">AhpC/TSA family protein</fullName>
    </recommendedName>
</protein>
<reference evidence="2 3" key="1">
    <citation type="submission" date="2019-03" db="EMBL/GenBank/DDBJ databases">
        <title>Genomic Encyclopedia of Type Strains, Phase IV (KMG-IV): sequencing the most valuable type-strain genomes for metagenomic binning, comparative biology and taxonomic classification.</title>
        <authorList>
            <person name="Goeker M."/>
        </authorList>
    </citation>
    <scope>NUCLEOTIDE SEQUENCE [LARGE SCALE GENOMIC DNA]</scope>
    <source>
        <strain evidence="2 3">DSM 13575</strain>
    </source>
</reference>
<gene>
    <name evidence="2" type="ORF">C8D74_11241</name>
</gene>
<evidence type="ECO:0000313" key="2">
    <source>
        <dbReference type="EMBL" id="TDX13202.1"/>
    </source>
</evidence>
<dbReference type="AlphaFoldDB" id="A0A4R8EM10"/>
<evidence type="ECO:0000313" key="3">
    <source>
        <dbReference type="Proteomes" id="UP000294817"/>
    </source>
</evidence>
<dbReference type="EMBL" id="SODZ01000012">
    <property type="protein sequence ID" value="TDX13202.1"/>
    <property type="molecule type" value="Genomic_DNA"/>
</dbReference>
<evidence type="ECO:0000256" key="1">
    <source>
        <dbReference type="SAM" id="MobiDB-lite"/>
    </source>
</evidence>
<feature type="compositionally biased region" description="Basic and acidic residues" evidence="1">
    <location>
        <begin position="10"/>
        <end position="30"/>
    </location>
</feature>
<evidence type="ECO:0008006" key="4">
    <source>
        <dbReference type="Google" id="ProtNLM"/>
    </source>
</evidence>
<organism evidence="2 3">
    <name type="scientific">Petrotoga sibirica</name>
    <dbReference type="NCBI Taxonomy" id="156202"/>
    <lineage>
        <taxon>Bacteria</taxon>
        <taxon>Thermotogati</taxon>
        <taxon>Thermotogota</taxon>
        <taxon>Thermotogae</taxon>
        <taxon>Petrotogales</taxon>
        <taxon>Petrotogaceae</taxon>
        <taxon>Petrotoga</taxon>
    </lineage>
</organism>
<comment type="caution">
    <text evidence="2">The sequence shown here is derived from an EMBL/GenBank/DDBJ whole genome shotgun (WGS) entry which is preliminary data.</text>
</comment>